<gene>
    <name evidence="1" type="ORF">OSB04_006384</name>
</gene>
<dbReference type="AlphaFoldDB" id="A0AA38THU5"/>
<dbReference type="Proteomes" id="UP001172457">
    <property type="component" value="Chromosome 2"/>
</dbReference>
<reference evidence="1" key="1">
    <citation type="submission" date="2023-03" db="EMBL/GenBank/DDBJ databases">
        <title>Chromosome-scale reference genome and RAD-based genetic map of yellow starthistle (Centaurea solstitialis) reveal putative structural variation and QTLs associated with invader traits.</title>
        <authorList>
            <person name="Reatini B."/>
            <person name="Cang F.A."/>
            <person name="Jiang Q."/>
            <person name="Mckibben M.T.W."/>
            <person name="Barker M.S."/>
            <person name="Rieseberg L.H."/>
            <person name="Dlugosch K.M."/>
        </authorList>
    </citation>
    <scope>NUCLEOTIDE SEQUENCE</scope>
    <source>
        <strain evidence="1">CAN-66</strain>
        <tissue evidence="1">Leaf</tissue>
    </source>
</reference>
<evidence type="ECO:0000313" key="1">
    <source>
        <dbReference type="EMBL" id="KAJ9561224.1"/>
    </source>
</evidence>
<protein>
    <submittedName>
        <fullName evidence="1">Uncharacterized protein</fullName>
    </submittedName>
</protein>
<sequence length="85" mass="9653">MDVETRWNSTFLMLNSVVKFKKTFSNMLLKDSTCKKELQKNEGGLVKGLLLQNVSNYPQYTIVLGSSLLPFLKIFYDATLRLSGS</sequence>
<accession>A0AA38THU5</accession>
<keyword evidence="2" id="KW-1185">Reference proteome</keyword>
<evidence type="ECO:0000313" key="2">
    <source>
        <dbReference type="Proteomes" id="UP001172457"/>
    </source>
</evidence>
<dbReference type="EMBL" id="JARYMX010000002">
    <property type="protein sequence ID" value="KAJ9561224.1"/>
    <property type="molecule type" value="Genomic_DNA"/>
</dbReference>
<organism evidence="1 2">
    <name type="scientific">Centaurea solstitialis</name>
    <name type="common">yellow star-thistle</name>
    <dbReference type="NCBI Taxonomy" id="347529"/>
    <lineage>
        <taxon>Eukaryota</taxon>
        <taxon>Viridiplantae</taxon>
        <taxon>Streptophyta</taxon>
        <taxon>Embryophyta</taxon>
        <taxon>Tracheophyta</taxon>
        <taxon>Spermatophyta</taxon>
        <taxon>Magnoliopsida</taxon>
        <taxon>eudicotyledons</taxon>
        <taxon>Gunneridae</taxon>
        <taxon>Pentapetalae</taxon>
        <taxon>asterids</taxon>
        <taxon>campanulids</taxon>
        <taxon>Asterales</taxon>
        <taxon>Asteraceae</taxon>
        <taxon>Carduoideae</taxon>
        <taxon>Cardueae</taxon>
        <taxon>Centaureinae</taxon>
        <taxon>Centaurea</taxon>
    </lineage>
</organism>
<comment type="caution">
    <text evidence="1">The sequence shown here is derived from an EMBL/GenBank/DDBJ whole genome shotgun (WGS) entry which is preliminary data.</text>
</comment>
<proteinExistence type="predicted"/>
<name>A0AA38THU5_9ASTR</name>